<dbReference type="InterPro" id="IPR021478">
    <property type="entry name" value="DUF3131"/>
</dbReference>
<organism evidence="2 3">
    <name type="scientific">Anaeromyxobacter paludicola</name>
    <dbReference type="NCBI Taxonomy" id="2918171"/>
    <lineage>
        <taxon>Bacteria</taxon>
        <taxon>Pseudomonadati</taxon>
        <taxon>Myxococcota</taxon>
        <taxon>Myxococcia</taxon>
        <taxon>Myxococcales</taxon>
        <taxon>Cystobacterineae</taxon>
        <taxon>Anaeromyxobacteraceae</taxon>
        <taxon>Anaeromyxobacter</taxon>
    </lineage>
</organism>
<dbReference type="Gene3D" id="1.50.10.140">
    <property type="match status" value="1"/>
</dbReference>
<evidence type="ECO:0000259" key="1">
    <source>
        <dbReference type="Pfam" id="PF11329"/>
    </source>
</evidence>
<reference evidence="3" key="1">
    <citation type="journal article" date="2022" name="Int. J. Syst. Evol. Microbiol.">
        <title>Anaeromyxobacter oryzae sp. nov., Anaeromyxobacter diazotrophicus sp. nov. and Anaeromyxobacter paludicola sp. nov., isolated from paddy soils.</title>
        <authorList>
            <person name="Itoh H."/>
            <person name="Xu Z."/>
            <person name="Mise K."/>
            <person name="Masuda Y."/>
            <person name="Ushijima N."/>
            <person name="Hayakawa C."/>
            <person name="Shiratori Y."/>
            <person name="Senoo K."/>
        </authorList>
    </citation>
    <scope>NUCLEOTIDE SEQUENCE [LARGE SCALE GENOMIC DNA]</scope>
    <source>
        <strain evidence="3">Red630</strain>
    </source>
</reference>
<dbReference type="EMBL" id="AP025592">
    <property type="protein sequence ID" value="BDG10736.1"/>
    <property type="molecule type" value="Genomic_DNA"/>
</dbReference>
<gene>
    <name evidence="2" type="ORF">AMPC_38490</name>
</gene>
<name>A0ABN6NBW8_9BACT</name>
<proteinExistence type="predicted"/>
<keyword evidence="3" id="KW-1185">Reference proteome</keyword>
<feature type="domain" description="DUF3131" evidence="1">
    <location>
        <begin position="66"/>
        <end position="429"/>
    </location>
</feature>
<evidence type="ECO:0000313" key="3">
    <source>
        <dbReference type="Proteomes" id="UP001162734"/>
    </source>
</evidence>
<sequence length="445" mass="47649">MSFLRGLLAARSHLAFLLGLAAAVAVVRFTSRLGRAAATPAPLAAADATALPLRPTGPLAPRERALARAAWDYLERETDPVTGLARSVAGYPSTTLWDLGSQLMGVLAAEDLELATHAEARRRLDRALRSLAALPLCDGRLPNKAYDTRTLAMTDYSNRSAPEGIGWSALDLGRVLVPLSLVIRRFPELTPLVERATSRWDLEALSDGAELRGATRGADGALRHYQEGRLGYEQYAARALLPWGVAVAGALEYRHHLSTAELYGVAVPVDDRRPEDHGGTHAAVLSEPWILTGIEQGFDAVGLALARRVLEVQARRAEATGRLTALSEDAIDRPPGFAYSAVLNGGRAWTAFTPDGAPAPPTFSTKAALGWGVLFAGHYPDRLLDAALALVDPARGILAGRYDEGGAPNRARSLNTNGVVLEALAYRLHGPFSRRPARLARQVAR</sequence>
<dbReference type="Pfam" id="PF11329">
    <property type="entry name" value="DUF3131"/>
    <property type="match status" value="1"/>
</dbReference>
<evidence type="ECO:0000313" key="2">
    <source>
        <dbReference type="EMBL" id="BDG10736.1"/>
    </source>
</evidence>
<accession>A0ABN6NBW8</accession>
<dbReference type="RefSeq" id="WP_248343265.1">
    <property type="nucleotide sequence ID" value="NZ_AP025592.1"/>
</dbReference>
<protein>
    <recommendedName>
        <fullName evidence="1">DUF3131 domain-containing protein</fullName>
    </recommendedName>
</protein>
<dbReference type="Proteomes" id="UP001162734">
    <property type="component" value="Chromosome"/>
</dbReference>